<proteinExistence type="predicted"/>
<dbReference type="EMBL" id="SMYL01000002">
    <property type="protein sequence ID" value="TDK67657.1"/>
    <property type="molecule type" value="Genomic_DNA"/>
</dbReference>
<dbReference type="Proteomes" id="UP000294829">
    <property type="component" value="Unassembled WGS sequence"/>
</dbReference>
<name>A0A4R5W6T7_9BURK</name>
<dbReference type="AlphaFoldDB" id="A0A4R5W6T7"/>
<evidence type="ECO:0000313" key="2">
    <source>
        <dbReference type="EMBL" id="TDK67657.1"/>
    </source>
</evidence>
<organism evidence="2 3">
    <name type="scientific">Sapientia aquatica</name>
    <dbReference type="NCBI Taxonomy" id="1549640"/>
    <lineage>
        <taxon>Bacteria</taxon>
        <taxon>Pseudomonadati</taxon>
        <taxon>Pseudomonadota</taxon>
        <taxon>Betaproteobacteria</taxon>
        <taxon>Burkholderiales</taxon>
        <taxon>Oxalobacteraceae</taxon>
        <taxon>Sapientia</taxon>
    </lineage>
</organism>
<sequence>MPMLLLSLLVTACSSGTGKSDSASVIVSGGVPIAYAKRVNTIVLNPTNGAPTAPGGDLIIREDASPSGIEHNITAQITQGNGDVSTPDVSYDGKKIIFSLNCPTSNTSTIAGAPACTGRWNLWQYDMTKGGLTGGTLSRLTSSNSSDDVEATFLPGGTGFVFTSNRQTSSSKAQALGQSYFALDEYERERVFNLHTMAADGSNIQQISFNQSHDRNPVVRPNGVIMFSRWDHQGGRNHFKVFTVNPDGTNLFVLYGPHSDGNSFLHPRDMDPAGKHAGSITSDLMPLSRTVEGGALMMIDVANYSDQNSPISPSVPATGGQQQLTQQTLNYERGLSQYGRVTTPYPLWDGTDRILASYAPCEVHNQGLVVSCATLTADQIARLSNTNRLNTDIQADPLQADVPPSYAIYMLDPTQQTFLPVATPPAGYMYTHPVALMARTQPNVTSPTSPDAALAQQGLGLLDVRSVYDTDELGRMGTPVLTGVDLNPGCTTAIAQTTPADKLDTRSSVADLLNIKDPAKQAYGCAPALFIRAVRAVAPPTNVTGMRTAIGETEFEMQQILGYAPIESDGSFKLTVPADTPIGLAVVDAQGRAFQTHTNWIQVRPGEHRTCDGCHSPRRGGAINSGSVVNSVPSAWLPKMQTAHQSGETMADTRARMDPTALVLGSDPVYQDIWADTSKSGVVARPSVAVKYVGNTPATNDLATLPPANGIINYPDHIQPLWSLPRGVNGVNTCTNCHTNTSKIDLGATIGGSGRLASYDQLMIGVPLLNAAGQPQTKIEEGVLVIARADALVDTAASEGEALGLARKSRLIEIMSGQSLMSSAAAQLAWPNPPATAPDHSTLLNAAEKRLIAEWIDTGSKYYNNPFAAGSTIRTVNGLDQASFVAQVYPIIKSTCASACHQAIGSTATGVAPGTSFRSNRFVLTGDPMGDYNVTLTMITNTCVPASNYLLSKPSTIPHPPGAVGVTTAVLPVGSANYNTIANWIAGGCK</sequence>
<dbReference type="InterPro" id="IPR040698">
    <property type="entry name" value="HZS_alpha_mid"/>
</dbReference>
<protein>
    <recommendedName>
        <fullName evidence="1">Hydrazine synthase alpha subunit middle domain-containing protein</fullName>
    </recommendedName>
</protein>
<gene>
    <name evidence="2" type="ORF">E2I14_06310</name>
</gene>
<accession>A0A4R5W6T7</accession>
<comment type="caution">
    <text evidence="2">The sequence shown here is derived from an EMBL/GenBank/DDBJ whole genome shotgun (WGS) entry which is preliminary data.</text>
</comment>
<dbReference type="InterPro" id="IPR011042">
    <property type="entry name" value="6-blade_b-propeller_TolB-like"/>
</dbReference>
<dbReference type="Gene3D" id="2.120.10.30">
    <property type="entry name" value="TolB, C-terminal domain"/>
    <property type="match status" value="1"/>
</dbReference>
<evidence type="ECO:0000259" key="1">
    <source>
        <dbReference type="Pfam" id="PF18582"/>
    </source>
</evidence>
<dbReference type="Pfam" id="PF18582">
    <property type="entry name" value="HZS_alpha"/>
    <property type="match status" value="1"/>
</dbReference>
<evidence type="ECO:0000313" key="3">
    <source>
        <dbReference type="Proteomes" id="UP000294829"/>
    </source>
</evidence>
<reference evidence="2 3" key="1">
    <citation type="submission" date="2019-03" db="EMBL/GenBank/DDBJ databases">
        <title>Sapientia aquatica gen. nov., sp. nov., isolated from a crater lake.</title>
        <authorList>
            <person name="Felfoldi T."/>
            <person name="Szabo A."/>
            <person name="Toth E."/>
            <person name="Schumann P."/>
            <person name="Keki Z."/>
            <person name="Marialigeti K."/>
            <person name="Mathe I."/>
        </authorList>
    </citation>
    <scope>NUCLEOTIDE SEQUENCE [LARGE SCALE GENOMIC DNA]</scope>
    <source>
        <strain evidence="2 3">SA-152</strain>
    </source>
</reference>
<dbReference type="SUPFAM" id="SSF82171">
    <property type="entry name" value="DPP6 N-terminal domain-like"/>
    <property type="match status" value="1"/>
</dbReference>
<keyword evidence="3" id="KW-1185">Reference proteome</keyword>
<dbReference type="OrthoDB" id="221261at2"/>
<feature type="domain" description="Hydrazine synthase alpha subunit middle" evidence="1">
    <location>
        <begin position="545"/>
        <end position="615"/>
    </location>
</feature>